<dbReference type="Proteomes" id="UP000761264">
    <property type="component" value="Unassembled WGS sequence"/>
</dbReference>
<keyword evidence="2" id="KW-0201">Cytochrome c-type biogenesis</keyword>
<dbReference type="Gene3D" id="3.40.30.10">
    <property type="entry name" value="Glutaredoxin"/>
    <property type="match status" value="1"/>
</dbReference>
<dbReference type="InterPro" id="IPR050553">
    <property type="entry name" value="Thioredoxin_ResA/DsbE_sf"/>
</dbReference>
<dbReference type="GO" id="GO:0015036">
    <property type="term" value="F:disulfide oxidoreductase activity"/>
    <property type="evidence" value="ECO:0007669"/>
    <property type="project" value="UniProtKB-ARBA"/>
</dbReference>
<dbReference type="InterPro" id="IPR017937">
    <property type="entry name" value="Thioredoxin_CS"/>
</dbReference>
<evidence type="ECO:0000256" key="2">
    <source>
        <dbReference type="ARBA" id="ARBA00022748"/>
    </source>
</evidence>
<evidence type="ECO:0000256" key="4">
    <source>
        <dbReference type="SAM" id="SignalP"/>
    </source>
</evidence>
<dbReference type="InterPro" id="IPR013740">
    <property type="entry name" value="Redoxin"/>
</dbReference>
<dbReference type="PROSITE" id="PS51352">
    <property type="entry name" value="THIOREDOXIN_2"/>
    <property type="match status" value="1"/>
</dbReference>
<accession>A0A967F171</accession>
<evidence type="ECO:0000313" key="7">
    <source>
        <dbReference type="Proteomes" id="UP000761264"/>
    </source>
</evidence>
<dbReference type="GO" id="GO:0017004">
    <property type="term" value="P:cytochrome complex assembly"/>
    <property type="evidence" value="ECO:0007669"/>
    <property type="project" value="UniProtKB-KW"/>
</dbReference>
<keyword evidence="3" id="KW-0676">Redox-active center</keyword>
<comment type="caution">
    <text evidence="6">The sequence shown here is derived from an EMBL/GenBank/DDBJ whole genome shotgun (WGS) entry which is preliminary data.</text>
</comment>
<dbReference type="PANTHER" id="PTHR42852:SF18">
    <property type="entry name" value="CHROMOSOME UNDETERMINED SCAFFOLD_47, WHOLE GENOME SHOTGUN SEQUENCE"/>
    <property type="match status" value="1"/>
</dbReference>
<feature type="domain" description="Thioredoxin" evidence="5">
    <location>
        <begin position="12"/>
        <end position="177"/>
    </location>
</feature>
<comment type="subcellular location">
    <subcellularLocation>
        <location evidence="1">Cell envelope</location>
    </subcellularLocation>
</comment>
<dbReference type="Pfam" id="PF08534">
    <property type="entry name" value="Redoxin"/>
    <property type="match status" value="1"/>
</dbReference>
<evidence type="ECO:0000259" key="5">
    <source>
        <dbReference type="PROSITE" id="PS51352"/>
    </source>
</evidence>
<dbReference type="EMBL" id="JAAQPH010000019">
    <property type="protein sequence ID" value="NIA71184.1"/>
    <property type="molecule type" value="Genomic_DNA"/>
</dbReference>
<keyword evidence="4" id="KW-0732">Signal</keyword>
<sequence>MRCARLLSLFAGLLLLAAPASAEPIRLDDQRVAALSGLPNLRGAAVSAEALSGRAVVVAFWASWCPPCHPEFDNLKRAQETYGDDVAIVAVNIFEEFGSFKGTARRDAFLARKDPPFHVVAEGEGIAALFEGVERIPTVFVFAPDGSPVMHFVHAQGASKTHASYEEIDAALEQALGKGPGQG</sequence>
<organism evidence="6 7">
    <name type="scientific">Pelagibius litoralis</name>
    <dbReference type="NCBI Taxonomy" id="374515"/>
    <lineage>
        <taxon>Bacteria</taxon>
        <taxon>Pseudomonadati</taxon>
        <taxon>Pseudomonadota</taxon>
        <taxon>Alphaproteobacteria</taxon>
        <taxon>Rhodospirillales</taxon>
        <taxon>Rhodovibrionaceae</taxon>
        <taxon>Pelagibius</taxon>
    </lineage>
</organism>
<dbReference type="SUPFAM" id="SSF52833">
    <property type="entry name" value="Thioredoxin-like"/>
    <property type="match status" value="1"/>
</dbReference>
<evidence type="ECO:0000256" key="3">
    <source>
        <dbReference type="ARBA" id="ARBA00023284"/>
    </source>
</evidence>
<dbReference type="RefSeq" id="WP_167228533.1">
    <property type="nucleotide sequence ID" value="NZ_JAAQPH010000019.1"/>
</dbReference>
<dbReference type="GO" id="GO:0030313">
    <property type="term" value="C:cell envelope"/>
    <property type="evidence" value="ECO:0007669"/>
    <property type="project" value="UniProtKB-SubCell"/>
</dbReference>
<evidence type="ECO:0000313" key="6">
    <source>
        <dbReference type="EMBL" id="NIA71184.1"/>
    </source>
</evidence>
<dbReference type="PROSITE" id="PS00194">
    <property type="entry name" value="THIOREDOXIN_1"/>
    <property type="match status" value="1"/>
</dbReference>
<dbReference type="AlphaFoldDB" id="A0A967F171"/>
<protein>
    <submittedName>
        <fullName evidence="6">TlpA family protein disulfide reductase</fullName>
    </submittedName>
</protein>
<dbReference type="PANTHER" id="PTHR42852">
    <property type="entry name" value="THIOL:DISULFIDE INTERCHANGE PROTEIN DSBE"/>
    <property type="match status" value="1"/>
</dbReference>
<feature type="signal peptide" evidence="4">
    <location>
        <begin position="1"/>
        <end position="22"/>
    </location>
</feature>
<dbReference type="InterPro" id="IPR013766">
    <property type="entry name" value="Thioredoxin_domain"/>
</dbReference>
<dbReference type="CDD" id="cd02966">
    <property type="entry name" value="TlpA_like_family"/>
    <property type="match status" value="1"/>
</dbReference>
<evidence type="ECO:0000256" key="1">
    <source>
        <dbReference type="ARBA" id="ARBA00004196"/>
    </source>
</evidence>
<name>A0A967F171_9PROT</name>
<keyword evidence="7" id="KW-1185">Reference proteome</keyword>
<feature type="chain" id="PRO_5037746933" evidence="4">
    <location>
        <begin position="23"/>
        <end position="183"/>
    </location>
</feature>
<gene>
    <name evidence="6" type="ORF">HBA54_21525</name>
</gene>
<dbReference type="InterPro" id="IPR036249">
    <property type="entry name" value="Thioredoxin-like_sf"/>
</dbReference>
<reference evidence="6" key="1">
    <citation type="submission" date="2020-03" db="EMBL/GenBank/DDBJ databases">
        <title>Genome of Pelagibius litoralis DSM 21314T.</title>
        <authorList>
            <person name="Wang G."/>
        </authorList>
    </citation>
    <scope>NUCLEOTIDE SEQUENCE</scope>
    <source>
        <strain evidence="6">DSM 21314</strain>
    </source>
</reference>
<proteinExistence type="predicted"/>